<gene>
    <name evidence="2" type="ORF">Zmor_010182</name>
</gene>
<name>A0AA38MJP1_9CUCU</name>
<organism evidence="2 3">
    <name type="scientific">Zophobas morio</name>
    <dbReference type="NCBI Taxonomy" id="2755281"/>
    <lineage>
        <taxon>Eukaryota</taxon>
        <taxon>Metazoa</taxon>
        <taxon>Ecdysozoa</taxon>
        <taxon>Arthropoda</taxon>
        <taxon>Hexapoda</taxon>
        <taxon>Insecta</taxon>
        <taxon>Pterygota</taxon>
        <taxon>Neoptera</taxon>
        <taxon>Endopterygota</taxon>
        <taxon>Coleoptera</taxon>
        <taxon>Polyphaga</taxon>
        <taxon>Cucujiformia</taxon>
        <taxon>Tenebrionidae</taxon>
        <taxon>Zophobas</taxon>
    </lineage>
</organism>
<evidence type="ECO:0000313" key="2">
    <source>
        <dbReference type="EMBL" id="KAJ3658447.1"/>
    </source>
</evidence>
<protein>
    <submittedName>
        <fullName evidence="2">Uncharacterized protein</fullName>
    </submittedName>
</protein>
<reference evidence="2" key="1">
    <citation type="journal article" date="2023" name="G3 (Bethesda)">
        <title>Whole genome assemblies of Zophobas morio and Tenebrio molitor.</title>
        <authorList>
            <person name="Kaur S."/>
            <person name="Stinson S.A."/>
            <person name="diCenzo G.C."/>
        </authorList>
    </citation>
    <scope>NUCLEOTIDE SEQUENCE</scope>
    <source>
        <strain evidence="2">QUZm001</strain>
    </source>
</reference>
<evidence type="ECO:0000313" key="3">
    <source>
        <dbReference type="Proteomes" id="UP001168821"/>
    </source>
</evidence>
<feature type="signal peptide" evidence="1">
    <location>
        <begin position="1"/>
        <end position="22"/>
    </location>
</feature>
<feature type="chain" id="PRO_5041325130" evidence="1">
    <location>
        <begin position="23"/>
        <end position="272"/>
    </location>
</feature>
<dbReference type="Proteomes" id="UP001168821">
    <property type="component" value="Unassembled WGS sequence"/>
</dbReference>
<keyword evidence="3" id="KW-1185">Reference proteome</keyword>
<dbReference type="AlphaFoldDB" id="A0AA38MJP1"/>
<sequence>MKRWMSVSCVLGVLLKIPRSRAAALRTSPKEQVAPVSAESDGTVGTLNHCGWQRANEGTSRIESGKSGLWVLWRVEKVLLGTVPHRDLGRRTGRLHGCQGRCTGSGTQHSSSYAIAPFRLGKTDRMTAELCGTAERRDPKVAPWGGLRAFITFSRRFFRRGECRFTNYSPSLVACASVVSALCGLGWVNKYDQSQETLMKKLADIIDVQETYFVEELVQSIDQMIKQNLEDSKDCKTVCDDVSRSEQCTPPPAKMRDFKTATTPTDVHDVCF</sequence>
<dbReference type="Gene3D" id="1.10.472.10">
    <property type="entry name" value="Cyclin-like"/>
    <property type="match status" value="1"/>
</dbReference>
<dbReference type="EMBL" id="JALNTZ010000003">
    <property type="protein sequence ID" value="KAJ3658447.1"/>
    <property type="molecule type" value="Genomic_DNA"/>
</dbReference>
<comment type="caution">
    <text evidence="2">The sequence shown here is derived from an EMBL/GenBank/DDBJ whole genome shotgun (WGS) entry which is preliminary data.</text>
</comment>
<keyword evidence="1" id="KW-0732">Signal</keyword>
<evidence type="ECO:0000256" key="1">
    <source>
        <dbReference type="SAM" id="SignalP"/>
    </source>
</evidence>
<accession>A0AA38MJP1</accession>
<proteinExistence type="predicted"/>